<evidence type="ECO:0000256" key="11">
    <source>
        <dbReference type="RuleBase" id="RU367135"/>
    </source>
</evidence>
<dbReference type="InterPro" id="IPR004308">
    <property type="entry name" value="GCS"/>
</dbReference>
<evidence type="ECO:0000256" key="4">
    <source>
        <dbReference type="ARBA" id="ARBA00014618"/>
    </source>
</evidence>
<evidence type="ECO:0000256" key="3">
    <source>
        <dbReference type="ARBA" id="ARBA00012220"/>
    </source>
</evidence>
<keyword evidence="13" id="KW-1185">Reference proteome</keyword>
<dbReference type="GO" id="GO:0004357">
    <property type="term" value="F:glutamate-cysteine ligase activity"/>
    <property type="evidence" value="ECO:0007669"/>
    <property type="project" value="UniProtKB-UniRule"/>
</dbReference>
<dbReference type="Gene3D" id="1.10.8.960">
    <property type="match status" value="1"/>
</dbReference>
<dbReference type="Pfam" id="PF03074">
    <property type="entry name" value="GCS"/>
    <property type="match status" value="1"/>
</dbReference>
<dbReference type="Gene3D" id="3.30.590.50">
    <property type="match status" value="2"/>
</dbReference>
<dbReference type="OrthoDB" id="7939818at2759"/>
<keyword evidence="7 11" id="KW-0547">Nucleotide-binding</keyword>
<evidence type="ECO:0000256" key="5">
    <source>
        <dbReference type="ARBA" id="ARBA00022598"/>
    </source>
</evidence>
<evidence type="ECO:0000313" key="13">
    <source>
        <dbReference type="Proteomes" id="UP000191024"/>
    </source>
</evidence>
<dbReference type="UniPathway" id="UPA00142">
    <property type="reaction ID" value="UER00209"/>
</dbReference>
<organism evidence="12 13">
    <name type="scientific">Lachancea mirantina</name>
    <dbReference type="NCBI Taxonomy" id="1230905"/>
    <lineage>
        <taxon>Eukaryota</taxon>
        <taxon>Fungi</taxon>
        <taxon>Dikarya</taxon>
        <taxon>Ascomycota</taxon>
        <taxon>Saccharomycotina</taxon>
        <taxon>Saccharomycetes</taxon>
        <taxon>Saccharomycetales</taxon>
        <taxon>Saccharomycetaceae</taxon>
        <taxon>Lachancea</taxon>
    </lineage>
</organism>
<dbReference type="SUPFAM" id="SSF55931">
    <property type="entry name" value="Glutamine synthetase/guanido kinase"/>
    <property type="match status" value="1"/>
</dbReference>
<evidence type="ECO:0000256" key="9">
    <source>
        <dbReference type="ARBA" id="ARBA00030585"/>
    </source>
</evidence>
<evidence type="ECO:0000313" key="12">
    <source>
        <dbReference type="EMBL" id="SCV03372.1"/>
    </source>
</evidence>
<comment type="catalytic activity">
    <reaction evidence="11">
        <text>L-cysteine + L-glutamate + ATP = gamma-L-glutamyl-L-cysteine + ADP + phosphate + H(+)</text>
        <dbReference type="Rhea" id="RHEA:13285"/>
        <dbReference type="ChEBI" id="CHEBI:15378"/>
        <dbReference type="ChEBI" id="CHEBI:29985"/>
        <dbReference type="ChEBI" id="CHEBI:30616"/>
        <dbReference type="ChEBI" id="CHEBI:35235"/>
        <dbReference type="ChEBI" id="CHEBI:43474"/>
        <dbReference type="ChEBI" id="CHEBI:58173"/>
        <dbReference type="ChEBI" id="CHEBI:456216"/>
        <dbReference type="EC" id="6.3.2.2"/>
    </reaction>
</comment>
<evidence type="ECO:0000256" key="2">
    <source>
        <dbReference type="ARBA" id="ARBA00008100"/>
    </source>
</evidence>
<dbReference type="FunFam" id="3.30.590.50:FF:000004">
    <property type="entry name" value="Glutamate-cysteine ligase Gcs1"/>
    <property type="match status" value="1"/>
</dbReference>
<name>A0A1G4KFV6_9SACH</name>
<dbReference type="GO" id="GO:0005524">
    <property type="term" value="F:ATP binding"/>
    <property type="evidence" value="ECO:0007669"/>
    <property type="project" value="UniProtKB-UniRule"/>
</dbReference>
<reference evidence="13" key="1">
    <citation type="submission" date="2016-03" db="EMBL/GenBank/DDBJ databases">
        <authorList>
            <person name="Devillers H."/>
        </authorList>
    </citation>
    <scope>NUCLEOTIDE SEQUENCE [LARGE SCALE GENOMIC DNA]</scope>
</reference>
<proteinExistence type="inferred from homology"/>
<dbReference type="Proteomes" id="UP000191024">
    <property type="component" value="Chromosome H"/>
</dbReference>
<evidence type="ECO:0000256" key="8">
    <source>
        <dbReference type="ARBA" id="ARBA00022840"/>
    </source>
</evidence>
<gene>
    <name evidence="12" type="ORF">LAMI_0H07624G</name>
</gene>
<evidence type="ECO:0000256" key="6">
    <source>
        <dbReference type="ARBA" id="ARBA00022684"/>
    </source>
</evidence>
<sequence>MGLLSLGTPLPWLESRQYNEHVRDNGVQQLLYSFKAAYGRKNDIFYWGDELEFIMFKFQNHDGEGQNAVLTLESDDVLTSLNNEDISICEANDVLFHPEYGRYMIEATPASPYEGLNTEYVENNMQIRRKLVEQRLAGRGCRLAAMAVFPRMGCEDFSDIKNVWDHHNNASKSLYLPDEVTNRHARFPTLTANIRTRRGEKVNIQVPMYKDKFTPYRDDSVYKRDWFEPEDSESVLAAKPGYIYMDAMGFGMGCCCLQITLQAPDISKARYVYDSLANIATIMLAATAASPFFKGWLADQDVRWNVISSAVDDRTPYERGVAPLLPQSNNGHGSSIKANPQRIPKSRYSVVDLFLGGNEFFDRSFNDTDVPLNEKVLETLQSNDIFELDYDLARHFSHLFIRDPLVIFQERINQDNLTSTDHFENIQSTNWQSLRFKPPNQKATPDQKDAPGWRVEFRTMELQMTEFENAAYSCFIHIITECLLTFSHEINPYMPMSKIWENMEIAHRRDAVLEQQFHWKDDLHGGRTSLSNMDHVFHNVKSGLFPQFIDRLLKYKSMVTESWRELVKSKDSSNVRLFYYLKLISDRATGNLPTAAKFLRQYVLSHPDYSQDSRVTKEINYDTLKVADRITHLDDSNGELTKFFGGEIANYIKSCTK</sequence>
<dbReference type="PANTHER" id="PTHR11164:SF0">
    <property type="entry name" value="GLUTAMATE--CYSTEINE LIGASE CATALYTIC SUBUNIT"/>
    <property type="match status" value="1"/>
</dbReference>
<keyword evidence="6 11" id="KW-0317">Glutathione biosynthesis</keyword>
<protein>
    <recommendedName>
        <fullName evidence="4 11">Glutamate--cysteine ligase</fullName>
        <ecNumber evidence="3 11">6.3.2.2</ecNumber>
    </recommendedName>
    <alternativeName>
        <fullName evidence="10 11">Gamma-ECS</fullName>
    </alternativeName>
    <alternativeName>
        <fullName evidence="9 11">Gamma-glutamylcysteine synthetase</fullName>
    </alternativeName>
</protein>
<dbReference type="EC" id="6.3.2.2" evidence="3 11"/>
<evidence type="ECO:0000256" key="10">
    <source>
        <dbReference type="ARBA" id="ARBA00032122"/>
    </source>
</evidence>
<dbReference type="GO" id="GO:0006750">
    <property type="term" value="P:glutathione biosynthetic process"/>
    <property type="evidence" value="ECO:0007669"/>
    <property type="project" value="UniProtKB-UniRule"/>
</dbReference>
<dbReference type="EMBL" id="LT598468">
    <property type="protein sequence ID" value="SCV03372.1"/>
    <property type="molecule type" value="Genomic_DNA"/>
</dbReference>
<dbReference type="AlphaFoldDB" id="A0A1G4KFV6"/>
<dbReference type="PANTHER" id="PTHR11164">
    <property type="entry name" value="GLUTAMATE CYSTEINE LIGASE"/>
    <property type="match status" value="1"/>
</dbReference>
<keyword evidence="5 11" id="KW-0436">Ligase</keyword>
<dbReference type="InterPro" id="IPR014746">
    <property type="entry name" value="Gln_synth/guanido_kin_cat_dom"/>
</dbReference>
<comment type="similarity">
    <text evidence="2 11">Belongs to the glutamate--cysteine ligase type 3 family.</text>
</comment>
<evidence type="ECO:0000256" key="1">
    <source>
        <dbReference type="ARBA" id="ARBA00005006"/>
    </source>
</evidence>
<evidence type="ECO:0000256" key="7">
    <source>
        <dbReference type="ARBA" id="ARBA00022741"/>
    </source>
</evidence>
<accession>A0A1G4KFV6</accession>
<dbReference type="STRING" id="1230905.A0A1G4KFV6"/>
<dbReference type="Gene3D" id="1.10.150.710">
    <property type="entry name" value="Glutamate cysteine ligase subdomain"/>
    <property type="match status" value="1"/>
</dbReference>
<keyword evidence="8 11" id="KW-0067">ATP-binding</keyword>
<comment type="pathway">
    <text evidence="1 11">Sulfur metabolism; glutathione biosynthesis; glutathione from L-cysteine and L-glutamate: step 1/2.</text>
</comment>